<evidence type="ECO:0000313" key="4">
    <source>
        <dbReference type="Proteomes" id="UP000198858"/>
    </source>
</evidence>
<feature type="compositionally biased region" description="Basic and acidic residues" evidence="1">
    <location>
        <begin position="245"/>
        <end position="266"/>
    </location>
</feature>
<sequence length="266" mass="30545">MKENRIIKYTGGSRIGSRNLTIPFASLHIEEEKIELKSTGFKTLIFKPENLVVIEEVYFIPFIAQGIRIKHNKSEYSENIIFWGLTTPGKIIDSIKKNSLIQGNPRSENSSFKRNKKTSIPPIAIVSILTLIIFGGTMIFLDSKKFDKYTSLTKDSEIQLEVNKMRVDHGSSFINNKYLVPMGTKLVSNRPNWFEEKIQPIGGRDSDQNPYFNDLNKPFTILKVHNSFKLKVIKNSDTLVFELPDPDRKDPNDPTFKDIFEQLTKD</sequence>
<accession>A0A1H1KU05</accession>
<name>A0A1H1KU05_9FLAO</name>
<organism evidence="3 4">
    <name type="scientific">Christiangramia echinicola</name>
    <dbReference type="NCBI Taxonomy" id="279359"/>
    <lineage>
        <taxon>Bacteria</taxon>
        <taxon>Pseudomonadati</taxon>
        <taxon>Bacteroidota</taxon>
        <taxon>Flavobacteriia</taxon>
        <taxon>Flavobacteriales</taxon>
        <taxon>Flavobacteriaceae</taxon>
        <taxon>Christiangramia</taxon>
    </lineage>
</organism>
<reference evidence="3 4" key="1">
    <citation type="submission" date="2016-10" db="EMBL/GenBank/DDBJ databases">
        <authorList>
            <person name="Varghese N."/>
            <person name="Submissions S."/>
        </authorList>
    </citation>
    <scope>NUCLEOTIDE SEQUENCE [LARGE SCALE GENOMIC DNA]</scope>
    <source>
        <strain evidence="3 4">Mar_2010_102</strain>
    </source>
</reference>
<keyword evidence="4" id="KW-1185">Reference proteome</keyword>
<evidence type="ECO:0000313" key="3">
    <source>
        <dbReference type="EMBL" id="SDR65773.1"/>
    </source>
</evidence>
<evidence type="ECO:0000256" key="2">
    <source>
        <dbReference type="SAM" id="Phobius"/>
    </source>
</evidence>
<dbReference type="AlphaFoldDB" id="A0A1H1KU05"/>
<dbReference type="RefSeq" id="WP_089660912.1">
    <property type="nucleotide sequence ID" value="NZ_LT629745.1"/>
</dbReference>
<keyword evidence="2" id="KW-0812">Transmembrane</keyword>
<dbReference type="STRING" id="1250231.SAMN04488552_0189"/>
<keyword evidence="2" id="KW-1133">Transmembrane helix</keyword>
<feature type="transmembrane region" description="Helical" evidence="2">
    <location>
        <begin position="120"/>
        <end position="141"/>
    </location>
</feature>
<protein>
    <submittedName>
        <fullName evidence="3">Uncharacterized protein</fullName>
    </submittedName>
</protein>
<dbReference type="EMBL" id="LT629745">
    <property type="protein sequence ID" value="SDR65773.1"/>
    <property type="molecule type" value="Genomic_DNA"/>
</dbReference>
<gene>
    <name evidence="3" type="ORF">SAMN04488552_0189</name>
</gene>
<keyword evidence="2" id="KW-0472">Membrane</keyword>
<dbReference type="Proteomes" id="UP000198858">
    <property type="component" value="Chromosome I"/>
</dbReference>
<proteinExistence type="predicted"/>
<feature type="region of interest" description="Disordered" evidence="1">
    <location>
        <begin position="244"/>
        <end position="266"/>
    </location>
</feature>
<evidence type="ECO:0000256" key="1">
    <source>
        <dbReference type="SAM" id="MobiDB-lite"/>
    </source>
</evidence>